<dbReference type="InterPro" id="IPR009288">
    <property type="entry name" value="AIG2-like_dom"/>
</dbReference>
<dbReference type="OrthoDB" id="8538589at2"/>
<sequence>MAANNADLELLFVYGLLQPGHRFPAGAEPIQPDRVRGLLYDLGDYPAAIDIDIDLTESWFEGYLIAIPPEMFFDLDQYECVDEGLYRRIQTETESGKCAWVYEYLKALPYNATGPITKWPMAL</sequence>
<proteinExistence type="predicted"/>
<dbReference type="Pfam" id="PF06094">
    <property type="entry name" value="GGACT"/>
    <property type="match status" value="1"/>
</dbReference>
<reference evidence="2 3" key="1">
    <citation type="submission" date="2019-02" db="EMBL/GenBank/DDBJ databases">
        <title>Deep-cultivation of Planctomycetes and their phenomic and genomic characterization uncovers novel biology.</title>
        <authorList>
            <person name="Wiegand S."/>
            <person name="Jogler M."/>
            <person name="Boedeker C."/>
            <person name="Pinto D."/>
            <person name="Vollmers J."/>
            <person name="Rivas-Marin E."/>
            <person name="Kohn T."/>
            <person name="Peeters S.H."/>
            <person name="Heuer A."/>
            <person name="Rast P."/>
            <person name="Oberbeckmann S."/>
            <person name="Bunk B."/>
            <person name="Jeske O."/>
            <person name="Meyerdierks A."/>
            <person name="Storesund J.E."/>
            <person name="Kallscheuer N."/>
            <person name="Luecker S."/>
            <person name="Lage O.M."/>
            <person name="Pohl T."/>
            <person name="Merkel B.J."/>
            <person name="Hornburger P."/>
            <person name="Mueller R.-W."/>
            <person name="Bruemmer F."/>
            <person name="Labrenz M."/>
            <person name="Spormann A.M."/>
            <person name="Op den Camp H."/>
            <person name="Overmann J."/>
            <person name="Amann R."/>
            <person name="Jetten M.S.M."/>
            <person name="Mascher T."/>
            <person name="Medema M.H."/>
            <person name="Devos D.P."/>
            <person name="Kaster A.-K."/>
            <person name="Ovreas L."/>
            <person name="Rohde M."/>
            <person name="Galperin M.Y."/>
            <person name="Jogler C."/>
        </authorList>
    </citation>
    <scope>NUCLEOTIDE SEQUENCE [LARGE SCALE GENOMIC DNA]</scope>
    <source>
        <strain evidence="2 3">Pla110</strain>
    </source>
</reference>
<dbReference type="Proteomes" id="UP000317178">
    <property type="component" value="Chromosome"/>
</dbReference>
<protein>
    <recommendedName>
        <fullName evidence="1">Gamma-glutamylcyclotransferase AIG2-like domain-containing protein</fullName>
    </recommendedName>
</protein>
<dbReference type="SUPFAM" id="SSF110857">
    <property type="entry name" value="Gamma-glutamyl cyclotransferase-like"/>
    <property type="match status" value="1"/>
</dbReference>
<dbReference type="CDD" id="cd06661">
    <property type="entry name" value="GGCT_like"/>
    <property type="match status" value="1"/>
</dbReference>
<feature type="domain" description="Gamma-glutamylcyclotransferase AIG2-like" evidence="1">
    <location>
        <begin position="11"/>
        <end position="106"/>
    </location>
</feature>
<name>A0A518CJZ7_9PLAN</name>
<accession>A0A518CJZ7</accession>
<dbReference type="RefSeq" id="WP_144994247.1">
    <property type="nucleotide sequence ID" value="NZ_CP036281.1"/>
</dbReference>
<dbReference type="EMBL" id="CP036281">
    <property type="protein sequence ID" value="QDU79555.1"/>
    <property type="molecule type" value="Genomic_DNA"/>
</dbReference>
<keyword evidence="3" id="KW-1185">Reference proteome</keyword>
<evidence type="ECO:0000313" key="2">
    <source>
        <dbReference type="EMBL" id="QDU79555.1"/>
    </source>
</evidence>
<dbReference type="AlphaFoldDB" id="A0A518CJZ7"/>
<dbReference type="InterPro" id="IPR013024">
    <property type="entry name" value="GGCT-like"/>
</dbReference>
<evidence type="ECO:0000313" key="3">
    <source>
        <dbReference type="Proteomes" id="UP000317178"/>
    </source>
</evidence>
<dbReference type="Gene3D" id="3.10.490.10">
    <property type="entry name" value="Gamma-glutamyl cyclotransferase-like"/>
    <property type="match status" value="1"/>
</dbReference>
<gene>
    <name evidence="2" type="ORF">Pla110_12660</name>
</gene>
<organism evidence="2 3">
    <name type="scientific">Polystyrenella longa</name>
    <dbReference type="NCBI Taxonomy" id="2528007"/>
    <lineage>
        <taxon>Bacteria</taxon>
        <taxon>Pseudomonadati</taxon>
        <taxon>Planctomycetota</taxon>
        <taxon>Planctomycetia</taxon>
        <taxon>Planctomycetales</taxon>
        <taxon>Planctomycetaceae</taxon>
        <taxon>Polystyrenella</taxon>
    </lineage>
</organism>
<dbReference type="KEGG" id="plon:Pla110_12660"/>
<dbReference type="InterPro" id="IPR036568">
    <property type="entry name" value="GGCT-like_sf"/>
</dbReference>
<evidence type="ECO:0000259" key="1">
    <source>
        <dbReference type="Pfam" id="PF06094"/>
    </source>
</evidence>